<keyword evidence="4" id="KW-1185">Reference proteome</keyword>
<evidence type="ECO:0000256" key="2">
    <source>
        <dbReference type="SAM" id="Phobius"/>
    </source>
</evidence>
<reference evidence="3" key="1">
    <citation type="submission" date="2021-03" db="EMBL/GenBank/DDBJ databases">
        <title>Draft genome sequence of rust myrtle Austropuccinia psidii MF-1, a brazilian biotype.</title>
        <authorList>
            <person name="Quecine M.C."/>
            <person name="Pachon D.M.R."/>
            <person name="Bonatelli M.L."/>
            <person name="Correr F.H."/>
            <person name="Franceschini L.M."/>
            <person name="Leite T.F."/>
            <person name="Margarido G.R.A."/>
            <person name="Almeida C.A."/>
            <person name="Ferrarezi J.A."/>
            <person name="Labate C.A."/>
        </authorList>
    </citation>
    <scope>NUCLEOTIDE SEQUENCE</scope>
    <source>
        <strain evidence="3">MF-1</strain>
    </source>
</reference>
<keyword evidence="2" id="KW-0472">Membrane</keyword>
<dbReference type="Proteomes" id="UP000765509">
    <property type="component" value="Unassembled WGS sequence"/>
</dbReference>
<keyword evidence="2" id="KW-0812">Transmembrane</keyword>
<evidence type="ECO:0000313" key="3">
    <source>
        <dbReference type="EMBL" id="MBW0570105.1"/>
    </source>
</evidence>
<organism evidence="3 4">
    <name type="scientific">Austropuccinia psidii MF-1</name>
    <dbReference type="NCBI Taxonomy" id="1389203"/>
    <lineage>
        <taxon>Eukaryota</taxon>
        <taxon>Fungi</taxon>
        <taxon>Dikarya</taxon>
        <taxon>Basidiomycota</taxon>
        <taxon>Pucciniomycotina</taxon>
        <taxon>Pucciniomycetes</taxon>
        <taxon>Pucciniales</taxon>
        <taxon>Sphaerophragmiaceae</taxon>
        <taxon>Austropuccinia</taxon>
    </lineage>
</organism>
<dbReference type="AlphaFoldDB" id="A0A9Q3JV51"/>
<proteinExistence type="predicted"/>
<feature type="compositionally biased region" description="Polar residues" evidence="1">
    <location>
        <begin position="145"/>
        <end position="161"/>
    </location>
</feature>
<sequence>MFWWYLGYTIGLWYFGCHACALFLSHRLTQIDKLCHSEFDNTASPSKRAESSTRSLSVHIQSQPEGLKQSIAAQRVQDPCRSVEKLHEFLPDCEKIPGPSQHLQLTQWMAFIDGKEEHDAFNSRMEGKNPLPPKKVPKTAPVARSRNSNVKNKPQAQNKSKGQAPATKPYSQGYRIPNIQKDAMENVFQMAKTMIGSKIKISEMISHIFDSIPELSEAINDIKSHVSDKNSSICTNLKTNSLSLS</sequence>
<dbReference type="EMBL" id="AVOT02085637">
    <property type="protein sequence ID" value="MBW0570105.1"/>
    <property type="molecule type" value="Genomic_DNA"/>
</dbReference>
<gene>
    <name evidence="3" type="ORF">O181_109820</name>
</gene>
<evidence type="ECO:0000313" key="4">
    <source>
        <dbReference type="Proteomes" id="UP000765509"/>
    </source>
</evidence>
<name>A0A9Q3JV51_9BASI</name>
<accession>A0A9Q3JV51</accession>
<evidence type="ECO:0000256" key="1">
    <source>
        <dbReference type="SAM" id="MobiDB-lite"/>
    </source>
</evidence>
<feature type="transmembrane region" description="Helical" evidence="2">
    <location>
        <begin position="6"/>
        <end position="24"/>
    </location>
</feature>
<comment type="caution">
    <text evidence="3">The sequence shown here is derived from an EMBL/GenBank/DDBJ whole genome shotgun (WGS) entry which is preliminary data.</text>
</comment>
<keyword evidence="2" id="KW-1133">Transmembrane helix</keyword>
<feature type="region of interest" description="Disordered" evidence="1">
    <location>
        <begin position="120"/>
        <end position="173"/>
    </location>
</feature>
<protein>
    <submittedName>
        <fullName evidence="3">Uncharacterized protein</fullName>
    </submittedName>
</protein>